<sequence>MEMNIYKWLIVMLFGGTLGILGMRLLTADTEPSGPTFAQLVDQYGVQIENHSDNSVKYVGFKKNTLYEDFDSVQLKFTAINGTFERSHDLADNKRKAAEWEKLFCTDTLQDIAGEYDAKSHNFFGQVRVIIAGVVLTSEGQQGINALCHKNE</sequence>
<reference evidence="1 2" key="1">
    <citation type="submission" date="2017-11" db="EMBL/GenBank/DDBJ databases">
        <title>The complete genome sequence and comparative genome analysis of Yersinia enterocolitica strain LC20.</title>
        <authorList>
            <person name="Shi G."/>
            <person name="Su M."/>
            <person name="Liang J."/>
            <person name="Gu W."/>
            <person name="Xiao Y."/>
            <person name="Zhang Z."/>
            <person name="Qiu H."/>
            <person name="Duan R."/>
            <person name="Zhang Z."/>
            <person name="Li Y."/>
            <person name="Zhang X."/>
            <person name="Ling Y."/>
            <person name="Song L."/>
            <person name="Chen M."/>
            <person name="Zhao Y."/>
            <person name="Wu J."/>
            <person name="Jing H."/>
            <person name="Xiao J."/>
            <person name="Wang X."/>
        </authorList>
    </citation>
    <scope>NUCLEOTIDE SEQUENCE [LARGE SCALE GENOMIC DNA]</scope>
    <source>
        <strain evidence="1 2">LC20</strain>
    </source>
</reference>
<proteinExistence type="predicted"/>
<evidence type="ECO:0000313" key="2">
    <source>
        <dbReference type="Proteomes" id="UP000230961"/>
    </source>
</evidence>
<protein>
    <submittedName>
        <fullName evidence="1">Uncharacterized protein</fullName>
    </submittedName>
</protein>
<dbReference type="EMBL" id="CP007448">
    <property type="protein sequence ID" value="AHM73640.1"/>
    <property type="molecule type" value="Genomic_DNA"/>
</dbReference>
<dbReference type="Proteomes" id="UP000230961">
    <property type="component" value="Chromosome"/>
</dbReference>
<dbReference type="KEGG" id="yel:LC20_02387"/>
<evidence type="ECO:0000313" key="1">
    <source>
        <dbReference type="EMBL" id="AHM73640.1"/>
    </source>
</evidence>
<gene>
    <name evidence="1" type="ORF">LC20_02387</name>
</gene>
<name>A0A7U4GF21_YEREN</name>
<accession>A0A7U4GF21</accession>
<dbReference type="AlphaFoldDB" id="A0A7U4GF21"/>
<organism evidence="1 2">
    <name type="scientific">Yersinia enterocolitica LC20</name>
    <dbReference type="NCBI Taxonomy" id="1443113"/>
    <lineage>
        <taxon>Bacteria</taxon>
        <taxon>Pseudomonadati</taxon>
        <taxon>Pseudomonadota</taxon>
        <taxon>Gammaproteobacteria</taxon>
        <taxon>Enterobacterales</taxon>
        <taxon>Yersiniaceae</taxon>
        <taxon>Yersinia</taxon>
    </lineage>
</organism>